<dbReference type="EMBL" id="CP004374">
    <property type="protein sequence ID" value="AGM31075.1"/>
    <property type="molecule type" value="Genomic_DNA"/>
</dbReference>
<sequence>MTFGTVMSDLWCWVVHASSQPMRGPHMPAMPPPVLTELDGLIEYIAQQQDAFRIVAFGLTDEQARLTPTAGTLSIGGLIKHVTNMQAGWTDRIVSAPGPGTDHQRAEDEFILRADETLAGALAAFTAQSAATLAAIKEKGLETPVPVPPAPWFPKDVDAWNVRWVALHLVEELARHAGHADIIREAIDGATTYELLAAAEGWEPTDWLKPWTPKA</sequence>
<accession>A0AB33AGN6</accession>
<name>A0AB33AGN6_9MYCO</name>
<dbReference type="AlphaFoldDB" id="A0AB33AGN6"/>
<dbReference type="SUPFAM" id="SSF109854">
    <property type="entry name" value="DinB/YfiT-like putative metalloenzymes"/>
    <property type="match status" value="1"/>
</dbReference>
<evidence type="ECO:0000313" key="1">
    <source>
        <dbReference type="EMBL" id="AGM31075.1"/>
    </source>
</evidence>
<gene>
    <name evidence="1" type="ORF">MASS_4473</name>
</gene>
<dbReference type="InterPro" id="IPR034660">
    <property type="entry name" value="DinB/YfiT-like"/>
</dbReference>
<organism evidence="1 2">
    <name type="scientific">Mycobacteroides abscessus subsp. bolletii 50594</name>
    <dbReference type="NCBI Taxonomy" id="1303024"/>
    <lineage>
        <taxon>Bacteria</taxon>
        <taxon>Bacillati</taxon>
        <taxon>Actinomycetota</taxon>
        <taxon>Actinomycetes</taxon>
        <taxon>Mycobacteriales</taxon>
        <taxon>Mycobacteriaceae</taxon>
        <taxon>Mycobacteroides</taxon>
        <taxon>Mycobacteroides abscessus</taxon>
    </lineage>
</organism>
<dbReference type="Gene3D" id="1.20.120.450">
    <property type="entry name" value="dinb family like domain"/>
    <property type="match status" value="1"/>
</dbReference>
<evidence type="ECO:0008006" key="3">
    <source>
        <dbReference type="Google" id="ProtNLM"/>
    </source>
</evidence>
<proteinExistence type="predicted"/>
<reference evidence="1 2" key="1">
    <citation type="journal article" date="2013" name="Genome Announc.">
        <title>Complete Genome Sequence of Mycobacterium massiliense Clinical Strain Asan 50594, Belonging to the Type II Genotype.</title>
        <authorList>
            <person name="Kim B.J."/>
            <person name="Kim B.R."/>
            <person name="Hong S.H."/>
            <person name="Seok S.H."/>
            <person name="Kook Y.H."/>
            <person name="Kim B.J."/>
        </authorList>
    </citation>
    <scope>NUCLEOTIDE SEQUENCE [LARGE SCALE GENOMIC DNA]</scope>
    <source>
        <strain evidence="1 2">50594</strain>
    </source>
</reference>
<dbReference type="InterPro" id="IPR007061">
    <property type="entry name" value="MST-like"/>
</dbReference>
<protein>
    <recommendedName>
        <fullName evidence="3">DinB family protein</fullName>
    </recommendedName>
</protein>
<dbReference type="KEGG" id="mabb:MASS_4473"/>
<dbReference type="Pfam" id="PF04978">
    <property type="entry name" value="MST"/>
    <property type="match status" value="1"/>
</dbReference>
<dbReference type="Proteomes" id="UP000013961">
    <property type="component" value="Chromosome"/>
</dbReference>
<evidence type="ECO:0000313" key="2">
    <source>
        <dbReference type="Proteomes" id="UP000013961"/>
    </source>
</evidence>